<feature type="transmembrane region" description="Helical" evidence="7">
    <location>
        <begin position="12"/>
        <end position="31"/>
    </location>
</feature>
<evidence type="ECO:0000256" key="2">
    <source>
        <dbReference type="ARBA" id="ARBA00022475"/>
    </source>
</evidence>
<dbReference type="InterPro" id="IPR042094">
    <property type="entry name" value="T2SS_GspF_sf"/>
</dbReference>
<comment type="subcellular location">
    <subcellularLocation>
        <location evidence="1">Cell membrane</location>
        <topology evidence="1">Multi-pass membrane protein</topology>
    </subcellularLocation>
</comment>
<dbReference type="PANTHER" id="PTHR35007:SF1">
    <property type="entry name" value="PILUS ASSEMBLY PROTEIN"/>
    <property type="match status" value="1"/>
</dbReference>
<dbReference type="EMBL" id="JAXLPB010000004">
    <property type="protein sequence ID" value="MDY8110119.1"/>
    <property type="molecule type" value="Genomic_DNA"/>
</dbReference>
<dbReference type="PANTHER" id="PTHR35007">
    <property type="entry name" value="INTEGRAL MEMBRANE PROTEIN-RELATED"/>
    <property type="match status" value="1"/>
</dbReference>
<keyword evidence="3 7" id="KW-0812">Transmembrane</keyword>
<gene>
    <name evidence="9" type="ORF">U0C82_13310</name>
</gene>
<evidence type="ECO:0000256" key="7">
    <source>
        <dbReference type="SAM" id="Phobius"/>
    </source>
</evidence>
<keyword evidence="5 7" id="KW-0472">Membrane</keyword>
<proteinExistence type="predicted"/>
<feature type="transmembrane region" description="Helical" evidence="7">
    <location>
        <begin position="109"/>
        <end position="127"/>
    </location>
</feature>
<dbReference type="Pfam" id="PF00482">
    <property type="entry name" value="T2SSF"/>
    <property type="match status" value="1"/>
</dbReference>
<dbReference type="RefSeq" id="WP_322187644.1">
    <property type="nucleotide sequence ID" value="NZ_JAXLPB010000004.1"/>
</dbReference>
<feature type="coiled-coil region" evidence="6">
    <location>
        <begin position="249"/>
        <end position="276"/>
    </location>
</feature>
<name>A0ABU5I406_9HYPH</name>
<keyword evidence="2" id="KW-1003">Cell membrane</keyword>
<accession>A0ABU5I406</accession>
<feature type="domain" description="Type II secretion system protein GspF" evidence="8">
    <location>
        <begin position="172"/>
        <end position="295"/>
    </location>
</feature>
<comment type="caution">
    <text evidence="9">The sequence shown here is derived from an EMBL/GenBank/DDBJ whole genome shotgun (WGS) entry which is preliminary data.</text>
</comment>
<keyword evidence="6" id="KW-0175">Coiled coil</keyword>
<evidence type="ECO:0000256" key="4">
    <source>
        <dbReference type="ARBA" id="ARBA00022989"/>
    </source>
</evidence>
<evidence type="ECO:0000256" key="1">
    <source>
        <dbReference type="ARBA" id="ARBA00004651"/>
    </source>
</evidence>
<reference evidence="9 10" key="1">
    <citation type="submission" date="2023-12" db="EMBL/GenBank/DDBJ databases">
        <title>Description of Novel Strain Fulvimarina sp. 2208YS6-2-32 isolated from Uroteuthis (Photololigo) edulis.</title>
        <authorList>
            <person name="Park J.-S."/>
        </authorList>
    </citation>
    <scope>NUCLEOTIDE SEQUENCE [LARGE SCALE GENOMIC DNA]</scope>
    <source>
        <strain evidence="9 10">2208YS6-2-32</strain>
    </source>
</reference>
<sequence>MIAGLDPAYGSLLVVVLASVSVCGLLYVFTAGNGADEKLYRDRFAAIADAGAPSIEAGQPGSDQTRRKRSVEATLKEAEEKRKATNANKTVGPSLVQRMRQAELPWSRTTYVAISFGVGIAALAVFLAAGLVWYAGLGFAIAAGLLGPHGFVGFKRGRRLRKFGDAFPSAVDVVVRGVKSGLPLPDCLRIIATEMPEPVRSEFRTVVEDQTIGVPIDEALSRLAERIPLTETSFFSIVIGVQGKTGGSLAEALGNLSKVLRERKKMESKIRSMSQEAKTSGSIIGALPIIVGLLVFFTSPDFIAIMFTDMIGNIVLAGSAIWMATGIFVMKKMISFDF</sequence>
<feature type="transmembrane region" description="Helical" evidence="7">
    <location>
        <begin position="133"/>
        <end position="154"/>
    </location>
</feature>
<organism evidence="9 10">
    <name type="scientific">Fulvimarina uroteuthidis</name>
    <dbReference type="NCBI Taxonomy" id="3098149"/>
    <lineage>
        <taxon>Bacteria</taxon>
        <taxon>Pseudomonadati</taxon>
        <taxon>Pseudomonadota</taxon>
        <taxon>Alphaproteobacteria</taxon>
        <taxon>Hyphomicrobiales</taxon>
        <taxon>Aurantimonadaceae</taxon>
        <taxon>Fulvimarina</taxon>
    </lineage>
</organism>
<evidence type="ECO:0000256" key="5">
    <source>
        <dbReference type="ARBA" id="ARBA00023136"/>
    </source>
</evidence>
<keyword evidence="10" id="KW-1185">Reference proteome</keyword>
<evidence type="ECO:0000256" key="6">
    <source>
        <dbReference type="SAM" id="Coils"/>
    </source>
</evidence>
<dbReference type="InterPro" id="IPR018076">
    <property type="entry name" value="T2SS_GspF_dom"/>
</dbReference>
<evidence type="ECO:0000259" key="8">
    <source>
        <dbReference type="Pfam" id="PF00482"/>
    </source>
</evidence>
<dbReference type="Gene3D" id="1.20.81.30">
    <property type="entry name" value="Type II secretion system (T2SS), domain F"/>
    <property type="match status" value="1"/>
</dbReference>
<evidence type="ECO:0000256" key="3">
    <source>
        <dbReference type="ARBA" id="ARBA00022692"/>
    </source>
</evidence>
<dbReference type="Proteomes" id="UP001294412">
    <property type="component" value="Unassembled WGS sequence"/>
</dbReference>
<feature type="transmembrane region" description="Helical" evidence="7">
    <location>
        <begin position="310"/>
        <end position="330"/>
    </location>
</feature>
<evidence type="ECO:0000313" key="10">
    <source>
        <dbReference type="Proteomes" id="UP001294412"/>
    </source>
</evidence>
<feature type="transmembrane region" description="Helical" evidence="7">
    <location>
        <begin position="279"/>
        <end position="298"/>
    </location>
</feature>
<keyword evidence="4 7" id="KW-1133">Transmembrane helix</keyword>
<protein>
    <submittedName>
        <fullName evidence="9">Type II secretion system F family protein</fullName>
    </submittedName>
</protein>
<evidence type="ECO:0000313" key="9">
    <source>
        <dbReference type="EMBL" id="MDY8110119.1"/>
    </source>
</evidence>